<dbReference type="InterPro" id="IPR036259">
    <property type="entry name" value="MFS_trans_sf"/>
</dbReference>
<dbReference type="VEuPathDB" id="PiroplasmaDB:BMR1_03g04815"/>
<feature type="transmembrane region" description="Helical" evidence="6">
    <location>
        <begin position="292"/>
        <end position="312"/>
    </location>
</feature>
<sequence length="464" mass="51911">MEEIRSKTDTPFNNNVIKGGFATYFGLGSLNTFGNICIYVINYMRVFGQDHRAAYKHCILIYSIMVIVQSFAAVMGCHLEQNIGPRDTILAGTFLMMVGYIISYWTVSSMFFFTMSYSILCGLGSGICYPVPMSIAVKCNRKKEGYSCGYIHLGGGLSAIFFTPMQLMWMNPGLKEVHFEDNFEHIESSIEDMGMLSHLPSLFIIEAIIIGLVQYYGANKIGRAAYEHNIWDKESVLDKYIKPINDFFGNLSTCGPLTKIVKDGDEDKLIRSDLSKPLTVYDLLSSVKFYKIYLSMLLSWQSVIIAHSYWKILGIGKYKINDGQVSNIALSCAVASLVGRVFWGIVSDKYGWRMSWCSIIMMVVVLCSTFKEGLMFNLYAYGLWITMVYFAHSGCYTLTPLATSDIFGSKNFAPAFGLLSTTRAFAGILTALLTFLVGTLYTIDLMPFVTALMSIASLLVFKTI</sequence>
<dbReference type="PANTHER" id="PTHR43385:SF1">
    <property type="entry name" value="RIBOFLAVIN TRANSPORTER RIBJ"/>
    <property type="match status" value="1"/>
</dbReference>
<dbReference type="PANTHER" id="PTHR43385">
    <property type="entry name" value="RIBOFLAVIN TRANSPORTER RIBJ"/>
    <property type="match status" value="1"/>
</dbReference>
<evidence type="ECO:0000256" key="4">
    <source>
        <dbReference type="ARBA" id="ARBA00022989"/>
    </source>
</evidence>
<feature type="transmembrane region" description="Helical" evidence="6">
    <location>
        <begin position="199"/>
        <end position="218"/>
    </location>
</feature>
<dbReference type="SUPFAM" id="SSF103473">
    <property type="entry name" value="MFS general substrate transporter"/>
    <property type="match status" value="1"/>
</dbReference>
<dbReference type="OrthoDB" id="410267at2759"/>
<evidence type="ECO:0000256" key="3">
    <source>
        <dbReference type="ARBA" id="ARBA00022692"/>
    </source>
</evidence>
<feature type="transmembrane region" description="Helical" evidence="6">
    <location>
        <begin position="150"/>
        <end position="169"/>
    </location>
</feature>
<evidence type="ECO:0000256" key="2">
    <source>
        <dbReference type="ARBA" id="ARBA00022448"/>
    </source>
</evidence>
<dbReference type="GO" id="GO:0016020">
    <property type="term" value="C:membrane"/>
    <property type="evidence" value="ECO:0007669"/>
    <property type="project" value="UniProtKB-SubCell"/>
</dbReference>
<feature type="transmembrane region" description="Helical" evidence="6">
    <location>
        <begin position="53"/>
        <end position="76"/>
    </location>
</feature>
<keyword evidence="8" id="KW-1185">Reference proteome</keyword>
<feature type="transmembrane region" description="Helical" evidence="6">
    <location>
        <begin position="21"/>
        <end position="41"/>
    </location>
</feature>
<reference evidence="7 8" key="1">
    <citation type="journal article" date="2012" name="Nucleic Acids Res.">
        <title>Sequencing of the smallest Apicomplexan genome from the human pathogen Babesia microti.</title>
        <authorList>
            <person name="Cornillot E."/>
            <person name="Hadj-Kaddour K."/>
            <person name="Dassouli A."/>
            <person name="Noel B."/>
            <person name="Ranwez V."/>
            <person name="Vacherie B."/>
            <person name="Augagneur Y."/>
            <person name="Bres V."/>
            <person name="Duclos A."/>
            <person name="Randazzo S."/>
            <person name="Carcy B."/>
            <person name="Debierre-Grockiego F."/>
            <person name="Delbecq S."/>
            <person name="Moubri-Menage K."/>
            <person name="Shams-Eldin H."/>
            <person name="Usmani-Brown S."/>
            <person name="Bringaud F."/>
            <person name="Wincker P."/>
            <person name="Vivares C.P."/>
            <person name="Schwarz R.T."/>
            <person name="Schetters T.P."/>
            <person name="Krause P.J."/>
            <person name="Gorenflot A."/>
            <person name="Berry V."/>
            <person name="Barbe V."/>
            <person name="Ben Mamoun C."/>
        </authorList>
    </citation>
    <scope>NUCLEOTIDE SEQUENCE [LARGE SCALE GENOMIC DNA]</scope>
    <source>
        <strain evidence="7 8">RI</strain>
    </source>
</reference>
<feature type="transmembrane region" description="Helical" evidence="6">
    <location>
        <begin position="443"/>
        <end position="461"/>
    </location>
</feature>
<feature type="transmembrane region" description="Helical" evidence="6">
    <location>
        <begin position="324"/>
        <end position="343"/>
    </location>
</feature>
<dbReference type="Gene3D" id="1.20.1250.20">
    <property type="entry name" value="MFS general substrate transporter like domains"/>
    <property type="match status" value="2"/>
</dbReference>
<feature type="transmembrane region" description="Helical" evidence="6">
    <location>
        <begin position="383"/>
        <end position="403"/>
    </location>
</feature>
<dbReference type="Proteomes" id="UP000002899">
    <property type="component" value="Chromosome III"/>
</dbReference>
<dbReference type="InterPro" id="IPR052983">
    <property type="entry name" value="MFS_Riboflavin_Transporter"/>
</dbReference>
<evidence type="ECO:0000256" key="5">
    <source>
        <dbReference type="ARBA" id="ARBA00023136"/>
    </source>
</evidence>
<accession>A0A1R4ACI2</accession>
<reference evidence="7 8" key="3">
    <citation type="journal article" date="2016" name="Sci. Rep.">
        <title>Genome-wide diversity and gene expression profiling of Babesia microti isolates identify polymorphic genes that mediate host-pathogen interactions.</title>
        <authorList>
            <person name="Silva J.C."/>
            <person name="Cornillot E."/>
            <person name="McCracken C."/>
            <person name="Usmani-Brown S."/>
            <person name="Dwivedi A."/>
            <person name="Ifeonu O.O."/>
            <person name="Crabtree J."/>
            <person name="Gotia H.T."/>
            <person name="Virji A.Z."/>
            <person name="Reynes C."/>
            <person name="Colinge J."/>
            <person name="Kumar V."/>
            <person name="Lawres L."/>
            <person name="Pazzi J.E."/>
            <person name="Pablo J.V."/>
            <person name="Hung C."/>
            <person name="Brancato J."/>
            <person name="Kumari P."/>
            <person name="Orvis J."/>
            <person name="Tretina K."/>
            <person name="Chibucos M."/>
            <person name="Ott S."/>
            <person name="Sadzewicz L."/>
            <person name="Sengamalay N."/>
            <person name="Shetty A.C."/>
            <person name="Su Q."/>
            <person name="Tallon L."/>
            <person name="Fraser C.M."/>
            <person name="Frutos R."/>
            <person name="Molina D.M."/>
            <person name="Krause P.J."/>
            <person name="Ben Mamoun C."/>
        </authorList>
    </citation>
    <scope>NUCLEOTIDE SEQUENCE [LARGE SCALE GENOMIC DNA]</scope>
    <source>
        <strain evidence="7 8">RI</strain>
    </source>
</reference>
<keyword evidence="4 6" id="KW-1133">Transmembrane helix</keyword>
<keyword evidence="3 6" id="KW-0812">Transmembrane</keyword>
<feature type="transmembrane region" description="Helical" evidence="6">
    <location>
        <begin position="88"/>
        <end position="105"/>
    </location>
</feature>
<dbReference type="KEGG" id="bmic:BMR1_03g04815"/>
<organism evidence="7 8">
    <name type="scientific">Babesia microti (strain RI)</name>
    <dbReference type="NCBI Taxonomy" id="1133968"/>
    <lineage>
        <taxon>Eukaryota</taxon>
        <taxon>Sar</taxon>
        <taxon>Alveolata</taxon>
        <taxon>Apicomplexa</taxon>
        <taxon>Aconoidasida</taxon>
        <taxon>Piroplasmida</taxon>
        <taxon>Babesiidae</taxon>
        <taxon>Babesia</taxon>
    </lineage>
</organism>
<evidence type="ECO:0000313" key="7">
    <source>
        <dbReference type="EMBL" id="SJK86722.1"/>
    </source>
</evidence>
<name>A0A1R4ACI2_BABMR</name>
<keyword evidence="2" id="KW-0813">Transport</keyword>
<feature type="transmembrane region" description="Helical" evidence="6">
    <location>
        <begin position="415"/>
        <end position="437"/>
    </location>
</feature>
<dbReference type="EMBL" id="LN871598">
    <property type="protein sequence ID" value="SJK86722.1"/>
    <property type="molecule type" value="Genomic_DNA"/>
</dbReference>
<feature type="transmembrane region" description="Helical" evidence="6">
    <location>
        <begin position="111"/>
        <end position="129"/>
    </location>
</feature>
<protein>
    <submittedName>
        <fullName evidence="7">Monocarboxylate transporter, putative</fullName>
    </submittedName>
</protein>
<evidence type="ECO:0000256" key="6">
    <source>
        <dbReference type="SAM" id="Phobius"/>
    </source>
</evidence>
<evidence type="ECO:0000313" key="8">
    <source>
        <dbReference type="Proteomes" id="UP000002899"/>
    </source>
</evidence>
<proteinExistence type="predicted"/>
<comment type="subcellular location">
    <subcellularLocation>
        <location evidence="1">Membrane</location>
        <topology evidence="1">Multi-pass membrane protein</topology>
    </subcellularLocation>
</comment>
<dbReference type="AlphaFoldDB" id="A0A1R4ACI2"/>
<keyword evidence="5 6" id="KW-0472">Membrane</keyword>
<dbReference type="RefSeq" id="XP_021338845.1">
    <property type="nucleotide sequence ID" value="XM_021482312.1"/>
</dbReference>
<feature type="transmembrane region" description="Helical" evidence="6">
    <location>
        <begin position="350"/>
        <end position="371"/>
    </location>
</feature>
<dbReference type="GeneID" id="24425609"/>
<evidence type="ECO:0000256" key="1">
    <source>
        <dbReference type="ARBA" id="ARBA00004141"/>
    </source>
</evidence>
<reference evidence="7 8" key="2">
    <citation type="journal article" date="2013" name="PLoS ONE">
        <title>Whole genome mapping and re-organization of the nuclear and mitochondrial genomes of Babesia microti isolates.</title>
        <authorList>
            <person name="Cornillot E."/>
            <person name="Dassouli A."/>
            <person name="Garg A."/>
            <person name="Pachikara N."/>
            <person name="Randazzo S."/>
            <person name="Depoix D."/>
            <person name="Carcy B."/>
            <person name="Delbecq S."/>
            <person name="Frutos R."/>
            <person name="Silva J.C."/>
            <person name="Sutton R."/>
            <person name="Krause P.J."/>
            <person name="Mamoun C.B."/>
        </authorList>
    </citation>
    <scope>NUCLEOTIDE SEQUENCE [LARGE SCALE GENOMIC DNA]</scope>
    <source>
        <strain evidence="7 8">RI</strain>
    </source>
</reference>